<proteinExistence type="inferred from homology"/>
<evidence type="ECO:0000256" key="4">
    <source>
        <dbReference type="ARBA" id="ARBA00022692"/>
    </source>
</evidence>
<dbReference type="GO" id="GO:0015220">
    <property type="term" value="F:choline transmembrane transporter activity"/>
    <property type="evidence" value="ECO:0007669"/>
    <property type="project" value="TreeGrafter"/>
</dbReference>
<dbReference type="GO" id="GO:0015297">
    <property type="term" value="F:antiporter activity"/>
    <property type="evidence" value="ECO:0007669"/>
    <property type="project" value="TreeGrafter"/>
</dbReference>
<keyword evidence="2" id="KW-0813">Transport</keyword>
<evidence type="ECO:0000313" key="10">
    <source>
        <dbReference type="EMBL" id="PCC98179.1"/>
    </source>
</evidence>
<dbReference type="Gene3D" id="1.10.3730.20">
    <property type="match status" value="1"/>
</dbReference>
<feature type="transmembrane region" description="Helical" evidence="9">
    <location>
        <begin position="85"/>
        <end position="104"/>
    </location>
</feature>
<dbReference type="RefSeq" id="WP_096347766.1">
    <property type="nucleotide sequence ID" value="NZ_CP033116.1"/>
</dbReference>
<dbReference type="Pfam" id="PF00893">
    <property type="entry name" value="Multi_Drug_Res"/>
    <property type="match status" value="1"/>
</dbReference>
<dbReference type="PANTHER" id="PTHR30561:SF1">
    <property type="entry name" value="MULTIDRUG TRANSPORTER EMRE"/>
    <property type="match status" value="1"/>
</dbReference>
<dbReference type="GO" id="GO:0031460">
    <property type="term" value="P:glycine betaine transport"/>
    <property type="evidence" value="ECO:0007669"/>
    <property type="project" value="TreeGrafter"/>
</dbReference>
<dbReference type="EMBL" id="CP033116">
    <property type="protein sequence ID" value="QFY57299.1"/>
    <property type="molecule type" value="Genomic_DNA"/>
</dbReference>
<dbReference type="InterPro" id="IPR045324">
    <property type="entry name" value="Small_multidrug_res"/>
</dbReference>
<keyword evidence="3" id="KW-1003">Cell membrane</keyword>
<accession>A0AA91Z516</accession>
<evidence type="ECO:0000256" key="2">
    <source>
        <dbReference type="ARBA" id="ARBA00022448"/>
    </source>
</evidence>
<keyword evidence="6 9" id="KW-0472">Membrane</keyword>
<evidence type="ECO:0000313" key="11">
    <source>
        <dbReference type="EMBL" id="QFY57299.1"/>
    </source>
</evidence>
<dbReference type="InterPro" id="IPR000390">
    <property type="entry name" value="Small_drug/metabolite_transptr"/>
</dbReference>
<protein>
    <submittedName>
        <fullName evidence="10">QacE family quaternary ammonium compound efflux SMR transporter</fullName>
    </submittedName>
</protein>
<dbReference type="GO" id="GO:0005886">
    <property type="term" value="C:plasma membrane"/>
    <property type="evidence" value="ECO:0007669"/>
    <property type="project" value="UniProtKB-SubCell"/>
</dbReference>
<dbReference type="SUPFAM" id="SSF103481">
    <property type="entry name" value="Multidrug resistance efflux transporter EmrE"/>
    <property type="match status" value="1"/>
</dbReference>
<evidence type="ECO:0000256" key="9">
    <source>
        <dbReference type="SAM" id="Phobius"/>
    </source>
</evidence>
<evidence type="ECO:0000256" key="6">
    <source>
        <dbReference type="ARBA" id="ARBA00023136"/>
    </source>
</evidence>
<dbReference type="FunFam" id="1.10.3730.20:FF:000001">
    <property type="entry name" value="Quaternary ammonium compound resistance transporter SugE"/>
    <property type="match status" value="1"/>
</dbReference>
<organism evidence="10 12">
    <name type="scientific">Halopseudomonas pelagia</name>
    <dbReference type="NCBI Taxonomy" id="553151"/>
    <lineage>
        <taxon>Bacteria</taxon>
        <taxon>Pseudomonadati</taxon>
        <taxon>Pseudomonadota</taxon>
        <taxon>Gammaproteobacteria</taxon>
        <taxon>Pseudomonadales</taxon>
        <taxon>Pseudomonadaceae</taxon>
        <taxon>Halopseudomonas</taxon>
    </lineage>
</organism>
<dbReference type="Proteomes" id="UP000344571">
    <property type="component" value="Chromosome"/>
</dbReference>
<keyword evidence="5 9" id="KW-1133">Transmembrane helix</keyword>
<evidence type="ECO:0000256" key="3">
    <source>
        <dbReference type="ARBA" id="ARBA00022475"/>
    </source>
</evidence>
<gene>
    <name evidence="10" type="ORF">CO192_17170</name>
    <name evidence="11" type="ORF">EAO82_13540</name>
</gene>
<feature type="transmembrane region" description="Helical" evidence="9">
    <location>
        <begin position="33"/>
        <end position="51"/>
    </location>
</feature>
<evidence type="ECO:0000256" key="1">
    <source>
        <dbReference type="ARBA" id="ARBA00004651"/>
    </source>
</evidence>
<dbReference type="EMBL" id="NWMT01000223">
    <property type="protein sequence ID" value="PCC98179.1"/>
    <property type="molecule type" value="Genomic_DNA"/>
</dbReference>
<reference evidence="10 12" key="1">
    <citation type="submission" date="2017-09" db="EMBL/GenBank/DDBJ databases">
        <title>Bacterial and phytoplankton interrelationship in Kongsfjorden, an Arctic fjord.</title>
        <authorList>
            <person name="Sinha R."/>
            <person name="Krishnan K."/>
        </authorList>
    </citation>
    <scope>NUCLEOTIDE SEQUENCE [LARGE SCALE GENOMIC DNA]</scope>
    <source>
        <strain evidence="10 12">58</strain>
    </source>
</reference>
<dbReference type="GO" id="GO:0015199">
    <property type="term" value="F:amino-acid betaine transmembrane transporter activity"/>
    <property type="evidence" value="ECO:0007669"/>
    <property type="project" value="TreeGrafter"/>
</dbReference>
<dbReference type="PANTHER" id="PTHR30561">
    <property type="entry name" value="SMR FAMILY PROTON-DEPENDENT DRUG EFFLUX TRANSPORTER SUGE"/>
    <property type="match status" value="1"/>
</dbReference>
<feature type="transmembrane region" description="Helical" evidence="9">
    <location>
        <begin position="58"/>
        <end position="79"/>
    </location>
</feature>
<keyword evidence="13" id="KW-1185">Reference proteome</keyword>
<evidence type="ECO:0000313" key="12">
    <source>
        <dbReference type="Proteomes" id="UP000243750"/>
    </source>
</evidence>
<name>A0AA91Z516_9GAMM</name>
<evidence type="ECO:0000313" key="13">
    <source>
        <dbReference type="Proteomes" id="UP000344571"/>
    </source>
</evidence>
<dbReference type="AlphaFoldDB" id="A0AA91Z516"/>
<evidence type="ECO:0000256" key="7">
    <source>
        <dbReference type="ARBA" id="ARBA00038032"/>
    </source>
</evidence>
<reference evidence="11 13" key="2">
    <citation type="submission" date="2018-10" db="EMBL/GenBank/DDBJ databases">
        <title>Complete genome sequence of Pseudomonas pelagia strain Kongs-67.</title>
        <authorList>
            <person name="Sinha R.K."/>
            <person name="Krishnan K."/>
        </authorList>
    </citation>
    <scope>NUCLEOTIDE SEQUENCE [LARGE SCALE GENOMIC DNA]</scope>
    <source>
        <strain evidence="11 13">Kongs-67</strain>
    </source>
</reference>
<dbReference type="Proteomes" id="UP000243750">
    <property type="component" value="Unassembled WGS sequence"/>
</dbReference>
<evidence type="ECO:0000256" key="5">
    <source>
        <dbReference type="ARBA" id="ARBA00022989"/>
    </source>
</evidence>
<comment type="subcellular location">
    <subcellularLocation>
        <location evidence="1 8">Cell membrane</location>
        <topology evidence="1 8">Multi-pass membrane protein</topology>
    </subcellularLocation>
</comment>
<evidence type="ECO:0000256" key="8">
    <source>
        <dbReference type="RuleBase" id="RU003942"/>
    </source>
</evidence>
<dbReference type="GO" id="GO:1990961">
    <property type="term" value="P:xenobiotic detoxification by transmembrane export across the plasma membrane"/>
    <property type="evidence" value="ECO:0007669"/>
    <property type="project" value="UniProtKB-ARBA"/>
</dbReference>
<sequence>MKNWLFLGVAIFAEVIATSSLKASAGFTKFWPSLLVVLEYAIAFYCLSLTIRTIPIGIAYAIWAGLGIVLISLAGWLIFNQKLDLPSIIGMALIITGVVVINVYSKVSAH</sequence>
<keyword evidence="4 8" id="KW-0812">Transmembrane</keyword>
<dbReference type="InterPro" id="IPR037185">
    <property type="entry name" value="EmrE-like"/>
</dbReference>
<comment type="similarity">
    <text evidence="7 8">Belongs to the drug/metabolite transporter (DMT) superfamily. Small multidrug resistance (SMR) (TC 2.A.7.1) family.</text>
</comment>